<comment type="catalytic activity">
    <reaction evidence="1">
        <text>acetyl-CoA + phosphate = acetyl phosphate + CoA</text>
        <dbReference type="Rhea" id="RHEA:19521"/>
        <dbReference type="ChEBI" id="CHEBI:22191"/>
        <dbReference type="ChEBI" id="CHEBI:43474"/>
        <dbReference type="ChEBI" id="CHEBI:57287"/>
        <dbReference type="ChEBI" id="CHEBI:57288"/>
        <dbReference type="EC" id="2.3.1.8"/>
    </reaction>
</comment>
<comment type="function">
    <text evidence="12">Involved in acetate metabolism.</text>
</comment>
<dbReference type="NCBIfam" id="TIGR00651">
    <property type="entry name" value="pta"/>
    <property type="match status" value="1"/>
</dbReference>
<name>A0A561UEQ3_9ACTN</name>
<gene>
    <name evidence="15" type="ORF">FHX73_111660</name>
</gene>
<comment type="caution">
    <text evidence="15">The sequence shown here is derived from an EMBL/GenBank/DDBJ whole genome shotgun (WGS) entry which is preliminary data.</text>
</comment>
<dbReference type="GO" id="GO:0008959">
    <property type="term" value="F:phosphate acetyltransferase activity"/>
    <property type="evidence" value="ECO:0007669"/>
    <property type="project" value="UniProtKB-EC"/>
</dbReference>
<dbReference type="FunFam" id="3.40.50.10750:FF:000001">
    <property type="entry name" value="Phosphate acetyltransferase"/>
    <property type="match status" value="1"/>
</dbReference>
<evidence type="ECO:0000313" key="16">
    <source>
        <dbReference type="Proteomes" id="UP000317940"/>
    </source>
</evidence>
<comment type="similarity">
    <text evidence="5">In the N-terminal section; belongs to the CobB/CobQ family.</text>
</comment>
<dbReference type="InterPro" id="IPR050500">
    <property type="entry name" value="Phos_Acetyltrans/Butyryltrans"/>
</dbReference>
<dbReference type="GO" id="GO:0005737">
    <property type="term" value="C:cytoplasm"/>
    <property type="evidence" value="ECO:0007669"/>
    <property type="project" value="UniProtKB-SubCell"/>
</dbReference>
<reference evidence="15 16" key="1">
    <citation type="submission" date="2019-06" db="EMBL/GenBank/DDBJ databases">
        <title>Sequencing the genomes of 1000 actinobacteria strains.</title>
        <authorList>
            <person name="Klenk H.-P."/>
        </authorList>
    </citation>
    <scope>NUCLEOTIDE SEQUENCE [LARGE SCALE GENOMIC DNA]</scope>
    <source>
        <strain evidence="15 16">DSM 44826</strain>
    </source>
</reference>
<dbReference type="Pfam" id="PF07085">
    <property type="entry name" value="DRTGG"/>
    <property type="match status" value="1"/>
</dbReference>
<evidence type="ECO:0000256" key="3">
    <source>
        <dbReference type="ARBA" id="ARBA00004989"/>
    </source>
</evidence>
<keyword evidence="16" id="KW-1185">Reference proteome</keyword>
<feature type="domain" description="DRTGG" evidence="14">
    <location>
        <begin position="235"/>
        <end position="347"/>
    </location>
</feature>
<keyword evidence="9" id="KW-0808">Transferase</keyword>
<dbReference type="GO" id="GO:0006085">
    <property type="term" value="P:acetyl-CoA biosynthetic process"/>
    <property type="evidence" value="ECO:0007669"/>
    <property type="project" value="UniProtKB-UniPathway"/>
</dbReference>
<dbReference type="UniPathway" id="UPA00340">
    <property type="reaction ID" value="UER00459"/>
</dbReference>
<evidence type="ECO:0000256" key="8">
    <source>
        <dbReference type="ARBA" id="ARBA00022490"/>
    </source>
</evidence>
<evidence type="ECO:0000256" key="10">
    <source>
        <dbReference type="ARBA" id="ARBA00023315"/>
    </source>
</evidence>
<organism evidence="15 16">
    <name type="scientific">Kitasatospora viridis</name>
    <dbReference type="NCBI Taxonomy" id="281105"/>
    <lineage>
        <taxon>Bacteria</taxon>
        <taxon>Bacillati</taxon>
        <taxon>Actinomycetota</taxon>
        <taxon>Actinomycetes</taxon>
        <taxon>Kitasatosporales</taxon>
        <taxon>Streptomycetaceae</taxon>
        <taxon>Kitasatospora</taxon>
    </lineage>
</organism>
<evidence type="ECO:0000313" key="15">
    <source>
        <dbReference type="EMBL" id="TWF97859.1"/>
    </source>
</evidence>
<evidence type="ECO:0000256" key="12">
    <source>
        <dbReference type="ARBA" id="ARBA00049955"/>
    </source>
</evidence>
<dbReference type="Pfam" id="PF13500">
    <property type="entry name" value="AAA_26"/>
    <property type="match status" value="1"/>
</dbReference>
<dbReference type="NCBIfam" id="NF004167">
    <property type="entry name" value="PRK05632.1"/>
    <property type="match status" value="1"/>
</dbReference>
<dbReference type="InterPro" id="IPR004614">
    <property type="entry name" value="P_AcTrfase"/>
</dbReference>
<evidence type="ECO:0000256" key="6">
    <source>
        <dbReference type="ARBA" id="ARBA00012707"/>
    </source>
</evidence>
<dbReference type="AlphaFoldDB" id="A0A561UEQ3"/>
<dbReference type="SUPFAM" id="SSF75138">
    <property type="entry name" value="HprK N-terminal domain-like"/>
    <property type="match status" value="1"/>
</dbReference>
<dbReference type="Gene3D" id="3.40.50.10750">
    <property type="entry name" value="Isocitrate/Isopropylmalate dehydrogenase-like"/>
    <property type="match status" value="1"/>
</dbReference>
<evidence type="ECO:0000256" key="11">
    <source>
        <dbReference type="ARBA" id="ARBA00031108"/>
    </source>
</evidence>
<dbReference type="CDD" id="cd03109">
    <property type="entry name" value="DTBS"/>
    <property type="match status" value="1"/>
</dbReference>
<dbReference type="InterPro" id="IPR028979">
    <property type="entry name" value="Ser_kin/Pase_Hpr-like_N_sf"/>
</dbReference>
<dbReference type="Gene3D" id="3.40.50.300">
    <property type="entry name" value="P-loop containing nucleotide triphosphate hydrolases"/>
    <property type="match status" value="1"/>
</dbReference>
<keyword evidence="8" id="KW-0963">Cytoplasm</keyword>
<dbReference type="Gene3D" id="3.40.50.10950">
    <property type="match status" value="1"/>
</dbReference>
<evidence type="ECO:0000256" key="4">
    <source>
        <dbReference type="ARBA" id="ARBA00008756"/>
    </source>
</evidence>
<dbReference type="PIRSF" id="PIRSF006107">
    <property type="entry name" value="PhpActrans_proteobac"/>
    <property type="match status" value="1"/>
</dbReference>
<proteinExistence type="inferred from homology"/>
<dbReference type="PANTHER" id="PTHR43356:SF3">
    <property type="entry name" value="PHOSPHATE ACETYLTRANSFERASE"/>
    <property type="match status" value="1"/>
</dbReference>
<dbReference type="Gene3D" id="3.40.1390.20">
    <property type="entry name" value="HprK N-terminal domain-like"/>
    <property type="match status" value="1"/>
</dbReference>
<dbReference type="PANTHER" id="PTHR43356">
    <property type="entry name" value="PHOSPHATE ACETYLTRANSFERASE"/>
    <property type="match status" value="1"/>
</dbReference>
<dbReference type="SUPFAM" id="SSF52540">
    <property type="entry name" value="P-loop containing nucleoside triphosphate hydrolases"/>
    <property type="match status" value="1"/>
</dbReference>
<dbReference type="InterPro" id="IPR002505">
    <property type="entry name" value="PTA_PTB"/>
</dbReference>
<dbReference type="InterPro" id="IPR016475">
    <property type="entry name" value="P-Actrans_bac"/>
</dbReference>
<protein>
    <recommendedName>
        <fullName evidence="7">Phosphate acetyltransferase</fullName>
        <ecNumber evidence="6">2.3.1.8</ecNumber>
    </recommendedName>
    <alternativeName>
        <fullName evidence="11">Phosphotransacetylase</fullName>
    </alternativeName>
</protein>
<evidence type="ECO:0000256" key="1">
    <source>
        <dbReference type="ARBA" id="ARBA00000705"/>
    </source>
</evidence>
<comment type="similarity">
    <text evidence="4">In the C-terminal section; belongs to the phosphate acetyltransferase and butyryltransferase family.</text>
</comment>
<dbReference type="InterPro" id="IPR042113">
    <property type="entry name" value="P_AcTrfase_dom1"/>
</dbReference>
<dbReference type="SUPFAM" id="SSF53659">
    <property type="entry name" value="Isocitrate/Isopropylmalate dehydrogenase-like"/>
    <property type="match status" value="1"/>
</dbReference>
<evidence type="ECO:0000256" key="9">
    <source>
        <dbReference type="ARBA" id="ARBA00022679"/>
    </source>
</evidence>
<dbReference type="NCBIfam" id="NF007233">
    <property type="entry name" value="PRK09653.1"/>
    <property type="match status" value="1"/>
</dbReference>
<keyword evidence="10" id="KW-0012">Acyltransferase</keyword>
<feature type="domain" description="Phosphate acetyl/butaryl transferase" evidence="13">
    <location>
        <begin position="393"/>
        <end position="721"/>
    </location>
</feature>
<dbReference type="InterPro" id="IPR042112">
    <property type="entry name" value="P_AcTrfase_dom2"/>
</dbReference>
<dbReference type="Proteomes" id="UP000317940">
    <property type="component" value="Unassembled WGS sequence"/>
</dbReference>
<dbReference type="InterPro" id="IPR027417">
    <property type="entry name" value="P-loop_NTPase"/>
</dbReference>
<dbReference type="InterPro" id="IPR010766">
    <property type="entry name" value="DRTGG"/>
</dbReference>
<comment type="pathway">
    <text evidence="3">Metabolic intermediate biosynthesis; acetyl-CoA biosynthesis; acetyl-CoA from acetate: step 2/2.</text>
</comment>
<dbReference type="EC" id="2.3.1.8" evidence="6"/>
<sequence>MVEAIRPESGRTEFGRNGVPRVARSVYVTGIDRGDGRQAVELGVMELLTRRVDRVGVFRPLVHAADGQPAADHVVELLRTRYRLDLPVTELYGLSYEEAAELGAARGQDELVSTLVDRFRALERRCEAVLVLGTDYTATTIPDELAFNARLANEFGAQVLPVVGGRQKDRQSVVTEVLNAHRAYADLGCSILAMVANRVAPAAKQPVLRGLAGKLPVPAYAVPEEPALAAPTVGQLVEATGAEVLLGDAAGLARDVRGFVFGGAMLPTFLPALTEGALVVTPGDRADLLIGSLAAHAAGAPPIAGVLLTLAQHPGPDVLALADRLAPGTPVAVVHEGSWPTAAALTQLESRLSPANPRKAEIALGLFELHVDSTELTDRIELGRSDRVTPMMFEHALLERARSARKHIVLPEGAEERVLRAAEILLRRNICDLTLLGEPAAVRRKAAALSLTLPEPDDPAPAGDRARLRIVDPAASPLRRRFAELYAELRAHKGMTVELALDVVTDVSYFGTLMVQEGIADGMVSGAVHSTAATIRPAFEVIRTSPGASIVSSVFFMCLADKVLVYGDCAVNPDPDAQQLADIAIRSAETAAAFGVEPRVALLSYSTGSSGSGADVDKVRRATELVRERRPDLLVEGPVQYDAAVDPQVAATKLPGSPVAGRATVLIFPDLNTGNNTYKAVQRSAGAVAVGPVLQGLRKPVNDLSRGALVQDIVTTVAITAVQAQLPQEAGDE</sequence>
<accession>A0A561UEQ3</accession>
<evidence type="ECO:0000256" key="5">
    <source>
        <dbReference type="ARBA" id="ARBA00009786"/>
    </source>
</evidence>
<evidence type="ECO:0000256" key="2">
    <source>
        <dbReference type="ARBA" id="ARBA00004496"/>
    </source>
</evidence>
<evidence type="ECO:0000259" key="14">
    <source>
        <dbReference type="Pfam" id="PF07085"/>
    </source>
</evidence>
<comment type="subcellular location">
    <subcellularLocation>
        <location evidence="2">Cytoplasm</location>
    </subcellularLocation>
</comment>
<dbReference type="Pfam" id="PF01515">
    <property type="entry name" value="PTA_PTB"/>
    <property type="match status" value="1"/>
</dbReference>
<evidence type="ECO:0000259" key="13">
    <source>
        <dbReference type="Pfam" id="PF01515"/>
    </source>
</evidence>
<evidence type="ECO:0000256" key="7">
    <source>
        <dbReference type="ARBA" id="ARBA00021528"/>
    </source>
</evidence>
<dbReference type="EMBL" id="VIWT01000001">
    <property type="protein sequence ID" value="TWF97859.1"/>
    <property type="molecule type" value="Genomic_DNA"/>
</dbReference>